<dbReference type="InterPro" id="IPR014710">
    <property type="entry name" value="RmlC-like_jellyroll"/>
</dbReference>
<evidence type="ECO:0000259" key="1">
    <source>
        <dbReference type="PROSITE" id="PS51184"/>
    </source>
</evidence>
<proteinExistence type="predicted"/>
<dbReference type="Gene3D" id="2.60.120.10">
    <property type="entry name" value="Jelly Rolls"/>
    <property type="match status" value="1"/>
</dbReference>
<dbReference type="Pfam" id="PF13621">
    <property type="entry name" value="Cupin_8"/>
    <property type="match status" value="1"/>
</dbReference>
<evidence type="ECO:0000313" key="3">
    <source>
        <dbReference type="Proteomes" id="UP000030854"/>
    </source>
</evidence>
<keyword evidence="3" id="KW-1185">Reference proteome</keyword>
<gene>
    <name evidence="2" type="ORF">EV44_g1914</name>
</gene>
<sequence length="331" mass="38371">MQQSEDPLTTLLRDYAEFNPPHIDIFDEPPSALEFMRYVSLNRPFVFRSGASDWEATRCWNVTTLKTILKDQFINVAVTPFGNADSPVWNENEDELLFVKPWIVQQQFSKFIDFIIEQENKKNDDNYELKEVRYCQTQNDNLRDEYVSLFPHVASDIPWARIALQKTPDAINLWLGNSLSVTALHKDNYENIYVQIIGSKHFVLFPPIAYAGISEQTLAPASYIKTPDNKWKIQKENGAKIPFPTWNENKEPDKHSLHKKYSDLIVPIRVTLGKGDILYLPALWYHKVSQSCSEEGICCAVNYWYDMQFNGPLYSLFNFVQNTIISSTKSH</sequence>
<dbReference type="EMBL" id="JNVN01000918">
    <property type="protein sequence ID" value="KHJ34365.1"/>
    <property type="molecule type" value="Genomic_DNA"/>
</dbReference>
<dbReference type="PROSITE" id="PS51184">
    <property type="entry name" value="JMJC"/>
    <property type="match status" value="1"/>
</dbReference>
<organism evidence="2 3">
    <name type="scientific">Uncinula necator</name>
    <name type="common">Grape powdery mildew</name>
    <dbReference type="NCBI Taxonomy" id="52586"/>
    <lineage>
        <taxon>Eukaryota</taxon>
        <taxon>Fungi</taxon>
        <taxon>Dikarya</taxon>
        <taxon>Ascomycota</taxon>
        <taxon>Pezizomycotina</taxon>
        <taxon>Leotiomycetes</taxon>
        <taxon>Erysiphales</taxon>
        <taxon>Erysiphaceae</taxon>
        <taxon>Erysiphe</taxon>
    </lineage>
</organism>
<feature type="domain" description="JmjC" evidence="1">
    <location>
        <begin position="139"/>
        <end position="320"/>
    </location>
</feature>
<dbReference type="InterPro" id="IPR041667">
    <property type="entry name" value="Cupin_8"/>
</dbReference>
<dbReference type="PANTHER" id="PTHR12461">
    <property type="entry name" value="HYPOXIA-INDUCIBLE FACTOR 1 ALPHA INHIBITOR-RELATED"/>
    <property type="match status" value="1"/>
</dbReference>
<dbReference type="OMA" id="YWHDMEF"/>
<name>A0A0B1PAL4_UNCNE</name>
<dbReference type="SMART" id="SM00558">
    <property type="entry name" value="JmjC"/>
    <property type="match status" value="1"/>
</dbReference>
<dbReference type="Proteomes" id="UP000030854">
    <property type="component" value="Unassembled WGS sequence"/>
</dbReference>
<reference evidence="2 3" key="1">
    <citation type="journal article" date="2014" name="BMC Genomics">
        <title>Adaptive genomic structural variation in the grape powdery mildew pathogen, Erysiphe necator.</title>
        <authorList>
            <person name="Jones L."/>
            <person name="Riaz S."/>
            <person name="Morales-Cruz A."/>
            <person name="Amrine K.C."/>
            <person name="McGuire B."/>
            <person name="Gubler W.D."/>
            <person name="Walker M.A."/>
            <person name="Cantu D."/>
        </authorList>
    </citation>
    <scope>NUCLEOTIDE SEQUENCE [LARGE SCALE GENOMIC DNA]</scope>
    <source>
        <strain evidence="3">c</strain>
    </source>
</reference>
<dbReference type="HOGENOM" id="CLU_016785_6_1_1"/>
<dbReference type="STRING" id="52586.A0A0B1PAL4"/>
<dbReference type="PANTHER" id="PTHR12461:SF99">
    <property type="entry name" value="BIFUNCTIONAL PEPTIDASE AND (3S)-LYSYL HYDROXYLASE JMJD7"/>
    <property type="match status" value="1"/>
</dbReference>
<dbReference type="OrthoDB" id="415358at2759"/>
<comment type="caution">
    <text evidence="2">The sequence shown here is derived from an EMBL/GenBank/DDBJ whole genome shotgun (WGS) entry which is preliminary data.</text>
</comment>
<evidence type="ECO:0000313" key="2">
    <source>
        <dbReference type="EMBL" id="KHJ34365.1"/>
    </source>
</evidence>
<accession>A0A0B1PAL4</accession>
<dbReference type="InterPro" id="IPR003347">
    <property type="entry name" value="JmjC_dom"/>
</dbReference>
<dbReference type="AlphaFoldDB" id="A0A0B1PAL4"/>
<protein>
    <submittedName>
        <fullName evidence="2">Putative phospholipase a2 protein</fullName>
    </submittedName>
</protein>
<dbReference type="SUPFAM" id="SSF51197">
    <property type="entry name" value="Clavaminate synthase-like"/>
    <property type="match status" value="1"/>
</dbReference>